<protein>
    <submittedName>
        <fullName evidence="1">Uncharacterized protein</fullName>
    </submittedName>
</protein>
<reference evidence="1 2" key="1">
    <citation type="submission" date="2023-12" db="EMBL/GenBank/DDBJ databases">
        <title>Description of an unclassified Opitutus bacterium of Verrucomicrobiota.</title>
        <authorList>
            <person name="Zhang D.-F."/>
        </authorList>
    </citation>
    <scope>NUCLEOTIDE SEQUENCE [LARGE SCALE GENOMIC DNA]</scope>
    <source>
        <strain evidence="1 2">WL0086</strain>
    </source>
</reference>
<evidence type="ECO:0000313" key="1">
    <source>
        <dbReference type="EMBL" id="WRQ85535.1"/>
    </source>
</evidence>
<keyword evidence="2" id="KW-1185">Reference proteome</keyword>
<dbReference type="Proteomes" id="UP000738431">
    <property type="component" value="Chromosome"/>
</dbReference>
<evidence type="ECO:0000313" key="2">
    <source>
        <dbReference type="Proteomes" id="UP000738431"/>
    </source>
</evidence>
<sequence length="90" mass="10642">MMISARGSFSFTPKWKEELVCETPWAKFTVEMTMGRLHVYFPNEEKWKSSVPEHLHDKWAAIFAELEPWCQKHDTLFSTDSSAWIEFANE</sequence>
<gene>
    <name evidence="1" type="ORF">K1X11_012050</name>
</gene>
<accession>A0ABZ1C2G0</accession>
<name>A0ABZ1C2G0_9BACT</name>
<dbReference type="EMBL" id="CP139781">
    <property type="protein sequence ID" value="WRQ85535.1"/>
    <property type="molecule type" value="Genomic_DNA"/>
</dbReference>
<proteinExistence type="predicted"/>
<organism evidence="1 2">
    <name type="scientific">Actomonas aquatica</name>
    <dbReference type="NCBI Taxonomy" id="2866162"/>
    <lineage>
        <taxon>Bacteria</taxon>
        <taxon>Pseudomonadati</taxon>
        <taxon>Verrucomicrobiota</taxon>
        <taxon>Opitutia</taxon>
        <taxon>Opitutales</taxon>
        <taxon>Opitutaceae</taxon>
        <taxon>Actomonas</taxon>
    </lineage>
</organism>
<dbReference type="RefSeq" id="WP_324725958.1">
    <property type="nucleotide sequence ID" value="NZ_CP139781.1"/>
</dbReference>